<gene>
    <name evidence="1" type="ORF">NMOB1V02_LOCUS1366</name>
</gene>
<evidence type="ECO:0000313" key="2">
    <source>
        <dbReference type="Proteomes" id="UP000678499"/>
    </source>
</evidence>
<sequence length="114" mass="13313">MSSSEIRRKSPFLTCFLSKAARKETRKHFIENADVAEEDEIMKVSNGFGFEKLWTNCWSTGKSAQKQFDGRRKLRSSKRNVMPANETWILSTRFDGRPPKCEYILNLKSVFTER</sequence>
<dbReference type="EMBL" id="OA882172">
    <property type="protein sequence ID" value="CAD7273482.1"/>
    <property type="molecule type" value="Genomic_DNA"/>
</dbReference>
<protein>
    <submittedName>
        <fullName evidence="1">Uncharacterized protein</fullName>
    </submittedName>
</protein>
<name>A0A7R9BFN9_9CRUS</name>
<reference evidence="1" key="1">
    <citation type="submission" date="2020-11" db="EMBL/GenBank/DDBJ databases">
        <authorList>
            <person name="Tran Van P."/>
        </authorList>
    </citation>
    <scope>NUCLEOTIDE SEQUENCE</scope>
</reference>
<proteinExistence type="predicted"/>
<keyword evidence="2" id="KW-1185">Reference proteome</keyword>
<dbReference type="AlphaFoldDB" id="A0A7R9BFN9"/>
<evidence type="ECO:0000313" key="1">
    <source>
        <dbReference type="EMBL" id="CAD7273482.1"/>
    </source>
</evidence>
<accession>A0A7R9BFN9</accession>
<dbReference type="EMBL" id="CAJPEX010000135">
    <property type="protein sequence ID" value="CAG0913634.1"/>
    <property type="molecule type" value="Genomic_DNA"/>
</dbReference>
<organism evidence="1">
    <name type="scientific">Notodromas monacha</name>
    <dbReference type="NCBI Taxonomy" id="399045"/>
    <lineage>
        <taxon>Eukaryota</taxon>
        <taxon>Metazoa</taxon>
        <taxon>Ecdysozoa</taxon>
        <taxon>Arthropoda</taxon>
        <taxon>Crustacea</taxon>
        <taxon>Oligostraca</taxon>
        <taxon>Ostracoda</taxon>
        <taxon>Podocopa</taxon>
        <taxon>Podocopida</taxon>
        <taxon>Cypridocopina</taxon>
        <taxon>Cypridoidea</taxon>
        <taxon>Cyprididae</taxon>
        <taxon>Notodromas</taxon>
    </lineage>
</organism>
<dbReference type="Proteomes" id="UP000678499">
    <property type="component" value="Unassembled WGS sequence"/>
</dbReference>